<feature type="non-terminal residue" evidence="1">
    <location>
        <position position="149"/>
    </location>
</feature>
<dbReference type="PANTHER" id="PTHR33481">
    <property type="entry name" value="REVERSE TRANSCRIPTASE"/>
    <property type="match status" value="1"/>
</dbReference>
<keyword evidence="2" id="KW-1185">Reference proteome</keyword>
<dbReference type="EMBL" id="JARKIB010000009">
    <property type="protein sequence ID" value="KAJ7776429.1"/>
    <property type="molecule type" value="Genomic_DNA"/>
</dbReference>
<gene>
    <name evidence="1" type="ORF">B0H16DRAFT_1269327</name>
</gene>
<reference evidence="1" key="1">
    <citation type="submission" date="2023-03" db="EMBL/GenBank/DDBJ databases">
        <title>Massive genome expansion in bonnet fungi (Mycena s.s.) driven by repeated elements and novel gene families across ecological guilds.</title>
        <authorList>
            <consortium name="Lawrence Berkeley National Laboratory"/>
            <person name="Harder C.B."/>
            <person name="Miyauchi S."/>
            <person name="Viragh M."/>
            <person name="Kuo A."/>
            <person name="Thoen E."/>
            <person name="Andreopoulos B."/>
            <person name="Lu D."/>
            <person name="Skrede I."/>
            <person name="Drula E."/>
            <person name="Henrissat B."/>
            <person name="Morin E."/>
            <person name="Kohler A."/>
            <person name="Barry K."/>
            <person name="LaButti K."/>
            <person name="Morin E."/>
            <person name="Salamov A."/>
            <person name="Lipzen A."/>
            <person name="Mereny Z."/>
            <person name="Hegedus B."/>
            <person name="Baldrian P."/>
            <person name="Stursova M."/>
            <person name="Weitz H."/>
            <person name="Taylor A."/>
            <person name="Grigoriev I.V."/>
            <person name="Nagy L.G."/>
            <person name="Martin F."/>
            <person name="Kauserud H."/>
        </authorList>
    </citation>
    <scope>NUCLEOTIDE SEQUENCE</scope>
    <source>
        <strain evidence="1">CBHHK182m</strain>
    </source>
</reference>
<accession>A0AAD7NV99</accession>
<proteinExistence type="predicted"/>
<protein>
    <submittedName>
        <fullName evidence="1">Uncharacterized protein</fullName>
    </submittedName>
</protein>
<sequence length="149" mass="16711">MPEVTDGEVDAAVWKGDGWKAPDADGVQMAFVRMGWSVLGPWVRCLFKSSIRLALFPRIFKESEAFPTVKPAKKDRTHPKSYRPVEHHARILGKALERLVADRMVYQVETRGHLCESQFGGRPGRSAQQAVHAFVHRARARMDGGMVVS</sequence>
<organism evidence="1 2">
    <name type="scientific">Mycena metata</name>
    <dbReference type="NCBI Taxonomy" id="1033252"/>
    <lineage>
        <taxon>Eukaryota</taxon>
        <taxon>Fungi</taxon>
        <taxon>Dikarya</taxon>
        <taxon>Basidiomycota</taxon>
        <taxon>Agaricomycotina</taxon>
        <taxon>Agaricomycetes</taxon>
        <taxon>Agaricomycetidae</taxon>
        <taxon>Agaricales</taxon>
        <taxon>Marasmiineae</taxon>
        <taxon>Mycenaceae</taxon>
        <taxon>Mycena</taxon>
    </lineage>
</organism>
<dbReference type="PANTHER" id="PTHR33481:SF1">
    <property type="entry name" value="ENDONUCLEASE_EXONUCLEASE_PHOSPHATASE DOMAIN-CONTAINING PROTEIN-RELATED"/>
    <property type="match status" value="1"/>
</dbReference>
<name>A0AAD7NV99_9AGAR</name>
<evidence type="ECO:0000313" key="2">
    <source>
        <dbReference type="Proteomes" id="UP001215598"/>
    </source>
</evidence>
<evidence type="ECO:0000313" key="1">
    <source>
        <dbReference type="EMBL" id="KAJ7776429.1"/>
    </source>
</evidence>
<comment type="caution">
    <text evidence="1">The sequence shown here is derived from an EMBL/GenBank/DDBJ whole genome shotgun (WGS) entry which is preliminary data.</text>
</comment>
<dbReference type="Proteomes" id="UP001215598">
    <property type="component" value="Unassembled WGS sequence"/>
</dbReference>
<dbReference type="AlphaFoldDB" id="A0AAD7NV99"/>